<accession>A0ABQ9FW60</accession>
<keyword evidence="1" id="KW-0732">Signal</keyword>
<feature type="signal peptide" evidence="1">
    <location>
        <begin position="1"/>
        <end position="21"/>
    </location>
</feature>
<evidence type="ECO:0000313" key="3">
    <source>
        <dbReference type="Proteomes" id="UP001217089"/>
    </source>
</evidence>
<protein>
    <submittedName>
        <fullName evidence="2">Uncharacterized protein</fullName>
    </submittedName>
</protein>
<gene>
    <name evidence="2" type="ORF">KUTeg_000979</name>
</gene>
<organism evidence="2 3">
    <name type="scientific">Tegillarca granosa</name>
    <name type="common">Malaysian cockle</name>
    <name type="synonym">Anadara granosa</name>
    <dbReference type="NCBI Taxonomy" id="220873"/>
    <lineage>
        <taxon>Eukaryota</taxon>
        <taxon>Metazoa</taxon>
        <taxon>Spiralia</taxon>
        <taxon>Lophotrochozoa</taxon>
        <taxon>Mollusca</taxon>
        <taxon>Bivalvia</taxon>
        <taxon>Autobranchia</taxon>
        <taxon>Pteriomorphia</taxon>
        <taxon>Arcoida</taxon>
        <taxon>Arcoidea</taxon>
        <taxon>Arcidae</taxon>
        <taxon>Tegillarca</taxon>
    </lineage>
</organism>
<name>A0ABQ9FW60_TEGGR</name>
<sequence>MNTSTKMSVFLLLVVVGVSVADVSVLRDVRTLLRSSENCYETISECSRRYQDEVPRIMDSTNQQYRFDIAGLNIWCRQASLILPCIERQGFPEECSEEGEKIATFRRFYDVICVNNNTQIKSLLSCVNDLKKTILQINFASCASKVIGSLRTLSKLEEANVNIPTNVREEFRCSAYNSFERCSDIIGEEDLCGSKNKRLFLELVRTGFFKQTFRAAYNIDLGSSC</sequence>
<feature type="chain" id="PRO_5047481315" evidence="1">
    <location>
        <begin position="22"/>
        <end position="225"/>
    </location>
</feature>
<evidence type="ECO:0000313" key="2">
    <source>
        <dbReference type="EMBL" id="KAJ8321470.1"/>
    </source>
</evidence>
<keyword evidence="3" id="KW-1185">Reference proteome</keyword>
<reference evidence="2 3" key="1">
    <citation type="submission" date="2022-12" db="EMBL/GenBank/DDBJ databases">
        <title>Chromosome-level genome of Tegillarca granosa.</title>
        <authorList>
            <person name="Kim J."/>
        </authorList>
    </citation>
    <scope>NUCLEOTIDE SEQUENCE [LARGE SCALE GENOMIC DNA]</scope>
    <source>
        <strain evidence="2">Teg-2019</strain>
        <tissue evidence="2">Adductor muscle</tissue>
    </source>
</reference>
<comment type="caution">
    <text evidence="2">The sequence shown here is derived from an EMBL/GenBank/DDBJ whole genome shotgun (WGS) entry which is preliminary data.</text>
</comment>
<evidence type="ECO:0000256" key="1">
    <source>
        <dbReference type="SAM" id="SignalP"/>
    </source>
</evidence>
<dbReference type="EMBL" id="JARBDR010000065">
    <property type="protein sequence ID" value="KAJ8321470.1"/>
    <property type="molecule type" value="Genomic_DNA"/>
</dbReference>
<proteinExistence type="predicted"/>
<dbReference type="Proteomes" id="UP001217089">
    <property type="component" value="Unassembled WGS sequence"/>
</dbReference>